<dbReference type="AlphaFoldDB" id="A0A6G9QI01"/>
<dbReference type="SMART" id="SM00342">
    <property type="entry name" value="HTH_ARAC"/>
    <property type="match status" value="1"/>
</dbReference>
<protein>
    <submittedName>
        <fullName evidence="4">AraC family transcriptional regulator</fullName>
    </submittedName>
</protein>
<dbReference type="PANTHER" id="PTHR40055">
    <property type="entry name" value="TRANSCRIPTIONAL REGULATOR YGIV-RELATED"/>
    <property type="match status" value="1"/>
</dbReference>
<dbReference type="PROSITE" id="PS01124">
    <property type="entry name" value="HTH_ARAC_FAMILY_2"/>
    <property type="match status" value="1"/>
</dbReference>
<dbReference type="SMART" id="SM00871">
    <property type="entry name" value="AraC_E_bind"/>
    <property type="match status" value="1"/>
</dbReference>
<dbReference type="InterPro" id="IPR009057">
    <property type="entry name" value="Homeodomain-like_sf"/>
</dbReference>
<feature type="domain" description="HTH araC/xylS-type" evidence="3">
    <location>
        <begin position="8"/>
        <end position="107"/>
    </location>
</feature>
<dbReference type="Pfam" id="PF06445">
    <property type="entry name" value="GyrI-like"/>
    <property type="match status" value="1"/>
</dbReference>
<evidence type="ECO:0000256" key="2">
    <source>
        <dbReference type="ARBA" id="ARBA00023163"/>
    </source>
</evidence>
<dbReference type="PANTHER" id="PTHR40055:SF2">
    <property type="entry name" value="DNA GYRASE INHIBITOR"/>
    <property type="match status" value="1"/>
</dbReference>
<proteinExistence type="predicted"/>
<sequence>MNIDLQFEQVLTYIDNHLDQSLELSILARLTEVPVNHFECVFQALYHTRLDDYIALLRILEAAQLLGFDKQVSIEDIAKSAGYGSVSAFNQTFLSSIGQTPQEFRLSPDWGNLFHKQQPLKTLAQGHDSLTEADVHITIETLESIPLVLIRHRAEAQYVPQSVKALAAFRQQHQLLPTHSRTFHFIYNQPHGIDDNYHIDIAASVPVEKATSLQNRVKQSPYFHFAEIPNGHYAVFTHRGTAADLHKKLAYLYGKWLVSSDYKLCEQPLIFERLDAGLDSSDMHVKVWLRITDR</sequence>
<organism evidence="4 5">
    <name type="scientific">Shewanella aestuarii</name>
    <dbReference type="NCBI Taxonomy" id="1028752"/>
    <lineage>
        <taxon>Bacteria</taxon>
        <taxon>Pseudomonadati</taxon>
        <taxon>Pseudomonadota</taxon>
        <taxon>Gammaproteobacteria</taxon>
        <taxon>Alteromonadales</taxon>
        <taxon>Shewanellaceae</taxon>
        <taxon>Shewanella</taxon>
    </lineage>
</organism>
<dbReference type="RefSeq" id="WP_167676659.1">
    <property type="nucleotide sequence ID" value="NZ_CP050313.1"/>
</dbReference>
<evidence type="ECO:0000256" key="1">
    <source>
        <dbReference type="ARBA" id="ARBA00023015"/>
    </source>
</evidence>
<dbReference type="InterPro" id="IPR018060">
    <property type="entry name" value="HTH_AraC"/>
</dbReference>
<gene>
    <name evidence="4" type="ORF">HBH39_06445</name>
</gene>
<dbReference type="SUPFAM" id="SSF46689">
    <property type="entry name" value="Homeodomain-like"/>
    <property type="match status" value="1"/>
</dbReference>
<dbReference type="SUPFAM" id="SSF55136">
    <property type="entry name" value="Probable bacterial effector-binding domain"/>
    <property type="match status" value="1"/>
</dbReference>
<dbReference type="GO" id="GO:0003700">
    <property type="term" value="F:DNA-binding transcription factor activity"/>
    <property type="evidence" value="ECO:0007669"/>
    <property type="project" value="InterPro"/>
</dbReference>
<dbReference type="Gene3D" id="3.20.80.10">
    <property type="entry name" value="Regulatory factor, effector binding domain"/>
    <property type="match status" value="1"/>
</dbReference>
<dbReference type="InterPro" id="IPR050908">
    <property type="entry name" value="SmbC-like"/>
</dbReference>
<dbReference type="KEGG" id="saes:HBH39_06445"/>
<keyword evidence="2" id="KW-0804">Transcription</keyword>
<dbReference type="InterPro" id="IPR029442">
    <property type="entry name" value="GyrI-like"/>
</dbReference>
<name>A0A6G9QI01_9GAMM</name>
<dbReference type="Gene3D" id="1.10.10.60">
    <property type="entry name" value="Homeodomain-like"/>
    <property type="match status" value="1"/>
</dbReference>
<dbReference type="Pfam" id="PF12833">
    <property type="entry name" value="HTH_18"/>
    <property type="match status" value="1"/>
</dbReference>
<keyword evidence="5" id="KW-1185">Reference proteome</keyword>
<dbReference type="EMBL" id="CP050313">
    <property type="protein sequence ID" value="QIR14170.1"/>
    <property type="molecule type" value="Genomic_DNA"/>
</dbReference>
<dbReference type="Proteomes" id="UP000502608">
    <property type="component" value="Chromosome"/>
</dbReference>
<accession>A0A6G9QI01</accession>
<reference evidence="4 5" key="1">
    <citation type="submission" date="2020-03" db="EMBL/GenBank/DDBJ databases">
        <title>Complete genome sequence of Shewanella sp.</title>
        <authorList>
            <person name="Kim Y.-S."/>
            <person name="Kim S.-J."/>
            <person name="Jung H.-K."/>
            <person name="Kim K.-H."/>
        </authorList>
    </citation>
    <scope>NUCLEOTIDE SEQUENCE [LARGE SCALE GENOMIC DNA]</scope>
    <source>
        <strain evidence="4 5">PN3F2</strain>
    </source>
</reference>
<dbReference type="GO" id="GO:0043565">
    <property type="term" value="F:sequence-specific DNA binding"/>
    <property type="evidence" value="ECO:0007669"/>
    <property type="project" value="InterPro"/>
</dbReference>
<dbReference type="InterPro" id="IPR010499">
    <property type="entry name" value="AraC_E-bd"/>
</dbReference>
<dbReference type="InterPro" id="IPR011256">
    <property type="entry name" value="Reg_factor_effector_dom_sf"/>
</dbReference>
<evidence type="ECO:0000313" key="5">
    <source>
        <dbReference type="Proteomes" id="UP000502608"/>
    </source>
</evidence>
<keyword evidence="1" id="KW-0805">Transcription regulation</keyword>
<evidence type="ECO:0000313" key="4">
    <source>
        <dbReference type="EMBL" id="QIR14170.1"/>
    </source>
</evidence>
<evidence type="ECO:0000259" key="3">
    <source>
        <dbReference type="PROSITE" id="PS01124"/>
    </source>
</evidence>